<gene>
    <name evidence="2" type="ORF">ARTSIC4J27_3919</name>
</gene>
<dbReference type="RefSeq" id="WP_050056729.1">
    <property type="nucleotide sequence ID" value="NZ_CAQI01000053.1"/>
</dbReference>
<feature type="domain" description="AB hydrolase-1" evidence="1">
    <location>
        <begin position="31"/>
        <end position="267"/>
    </location>
</feature>
<reference evidence="3" key="1">
    <citation type="journal article" date="2014" name="Genome Announc.">
        <title>Genome Sequence of Arthrobacter siccitolerans 4J27, a Xeroprotectant-Producing Desiccation-Tolerant Microorganism.</title>
        <authorList>
            <person name="Manzanera M."/>
            <person name="Santa-Cruz-Calvo L."/>
            <person name="Vilchez J.I."/>
            <person name="Garcia-Fontana C."/>
            <person name="Silva-Castro G.A."/>
            <person name="Calvo C."/>
            <person name="Gonzalez-Lopez J."/>
        </authorList>
    </citation>
    <scope>NUCLEOTIDE SEQUENCE [LARGE SCALE GENOMIC DNA]</scope>
    <source>
        <strain evidence="3">4J27</strain>
    </source>
</reference>
<dbReference type="InterPro" id="IPR000073">
    <property type="entry name" value="AB_hydrolase_1"/>
</dbReference>
<dbReference type="SUPFAM" id="SSF53474">
    <property type="entry name" value="alpha/beta-Hydrolases"/>
    <property type="match status" value="1"/>
</dbReference>
<keyword evidence="2" id="KW-0378">Hydrolase</keyword>
<dbReference type="PANTHER" id="PTHR43194">
    <property type="entry name" value="HYDROLASE ALPHA/BETA FOLD FAMILY"/>
    <property type="match status" value="1"/>
</dbReference>
<dbReference type="STRING" id="861266.ARTSIC4J27_3919"/>
<evidence type="ECO:0000259" key="1">
    <source>
        <dbReference type="Pfam" id="PF12697"/>
    </source>
</evidence>
<dbReference type="OrthoDB" id="63519at2"/>
<dbReference type="InterPro" id="IPR029058">
    <property type="entry name" value="AB_hydrolase_fold"/>
</dbReference>
<protein>
    <submittedName>
        <fullName evidence="2">Alpha/beta hydrolase fold family protein</fullName>
    </submittedName>
</protein>
<organism evidence="2 3">
    <name type="scientific">Pseudarthrobacter siccitolerans</name>
    <dbReference type="NCBI Taxonomy" id="861266"/>
    <lineage>
        <taxon>Bacteria</taxon>
        <taxon>Bacillati</taxon>
        <taxon>Actinomycetota</taxon>
        <taxon>Actinomycetes</taxon>
        <taxon>Micrococcales</taxon>
        <taxon>Micrococcaceae</taxon>
        <taxon>Pseudarthrobacter</taxon>
    </lineage>
</organism>
<dbReference type="GO" id="GO:0016787">
    <property type="term" value="F:hydrolase activity"/>
    <property type="evidence" value="ECO:0007669"/>
    <property type="project" value="UniProtKB-KW"/>
</dbReference>
<keyword evidence="3" id="KW-1185">Reference proteome</keyword>
<dbReference type="Pfam" id="PF12697">
    <property type="entry name" value="Abhydrolase_6"/>
    <property type="match status" value="1"/>
</dbReference>
<evidence type="ECO:0000313" key="2">
    <source>
        <dbReference type="EMBL" id="CCQ47922.1"/>
    </source>
</evidence>
<sequence length="278" mass="29586">MTRENIRTPDGGTLELFSTGVELTSAGSGVVVVPPSLVTAADYTKFAQKLSAALGRPVHTFNRRGRGSSSPQPEDYTLDVDIRDLDTVMKHTSSTDVFGHSFGGAVALHAARTLPVERLAVYDPAVSVNHSVKADWTAEYERAIAAGDDDRALAVLQRGLEAGGAFSSRMPLSMLTLANKLTAGTSEGKQQRELMRTGVREIKAIIAADMPAEPFLELPLETLIVVGEKSPAYFGVACGQIHDVLSGSSYTILPGFGHDGVIKAPDKLIKELADFYAG</sequence>
<evidence type="ECO:0000313" key="3">
    <source>
        <dbReference type="Proteomes" id="UP000035722"/>
    </source>
</evidence>
<dbReference type="EMBL" id="CAQI01000053">
    <property type="protein sequence ID" value="CCQ47922.1"/>
    <property type="molecule type" value="Genomic_DNA"/>
</dbReference>
<dbReference type="AlphaFoldDB" id="A0A024H7Q5"/>
<dbReference type="InterPro" id="IPR050228">
    <property type="entry name" value="Carboxylesterase_BioH"/>
</dbReference>
<dbReference type="Gene3D" id="3.40.50.1820">
    <property type="entry name" value="alpha/beta hydrolase"/>
    <property type="match status" value="1"/>
</dbReference>
<dbReference type="PANTHER" id="PTHR43194:SF2">
    <property type="entry name" value="PEROXISOMAL MEMBRANE PROTEIN LPX1"/>
    <property type="match status" value="1"/>
</dbReference>
<accession>A0A024H7Q5</accession>
<name>A0A024H7Q5_9MICC</name>
<proteinExistence type="predicted"/>
<comment type="caution">
    <text evidence="2">The sequence shown here is derived from an EMBL/GenBank/DDBJ whole genome shotgun (WGS) entry which is preliminary data.</text>
</comment>
<dbReference type="Proteomes" id="UP000035722">
    <property type="component" value="Unassembled WGS sequence"/>
</dbReference>